<dbReference type="InterPro" id="IPR036852">
    <property type="entry name" value="Peptidase_S8/S53_dom_sf"/>
</dbReference>
<evidence type="ECO:0008006" key="3">
    <source>
        <dbReference type="Google" id="ProtNLM"/>
    </source>
</evidence>
<evidence type="ECO:0000313" key="1">
    <source>
        <dbReference type="EMBL" id="MEJ8811935.1"/>
    </source>
</evidence>
<dbReference type="Gene3D" id="2.60.120.1290">
    <property type="match status" value="1"/>
</dbReference>
<dbReference type="EMBL" id="JBBKZU010000005">
    <property type="protein sequence ID" value="MEJ8811935.1"/>
    <property type="molecule type" value="Genomic_DNA"/>
</dbReference>
<dbReference type="Proteomes" id="UP001365846">
    <property type="component" value="Unassembled WGS sequence"/>
</dbReference>
<comment type="caution">
    <text evidence="1">The sequence shown here is derived from an EMBL/GenBank/DDBJ whole genome shotgun (WGS) entry which is preliminary data.</text>
</comment>
<gene>
    <name evidence="1" type="ORF">WKW77_12720</name>
</gene>
<proteinExistence type="predicted"/>
<evidence type="ECO:0000313" key="2">
    <source>
        <dbReference type="Proteomes" id="UP001365846"/>
    </source>
</evidence>
<sequence length="617" mass="65149">MALLHSSGLMIDAYLQWALRPAVRLFDPSISTRAVLLVEFQQDLTDSDIATLASMNLWCSNVYVGYSFATVNVPADAPKSLDNALGRLQGQGAVYCELAAPFGPESFEVFPEPEIEHDGPATVIGIIDDGCPFAHYAYRPNNGSSPSVRFIWDQGGTGPNAPMSYGTTFLEAKIKGMLAASTTPGLGVDEDHAYTLAALPSLRTMASHGGQVMSHAAGCARPIDNRPALPALVGQTGIAFVQLPPAALDDPTGLWLKHFGLDGLHAVLTYARKILSPPATRVVVNLSYGPQTGPHDGSSFVERAIEKICQKAQNYALRIVLPSGNSHLLRAHAEFNLQGLTATGHTIDWYVPADSQSYSHLEIWFPRQITLADVDIEVTSPAGVVAPPSTGVVSINTSLVPGPPGSTQLQTTIAVSPTAHASTDSMSGAVPWALATPGRWLVRVKAMPGAVNLQGIAHVYLARNDPNMGRPLRGRSGHLDSPNYGDKCGSFPSDELATNPPGMGPAEVFARGSLNGIATGACTWVAAGYRLNDGLPAPYSSGGLCRPQAPRNSPDYAFPTEQSRVLAGLLGKGNRSGINMRLSGTSIAAPQLTRQLAVSDNVVAKPAFPIRFGKGKV</sequence>
<keyword evidence="2" id="KW-1185">Reference proteome</keyword>
<dbReference type="SUPFAM" id="SSF52743">
    <property type="entry name" value="Subtilisin-like"/>
    <property type="match status" value="1"/>
</dbReference>
<name>A0ABU8VE46_9BURK</name>
<protein>
    <recommendedName>
        <fullName evidence="3">Subtilase family protein</fullName>
    </recommendedName>
</protein>
<reference evidence="1 2" key="1">
    <citation type="submission" date="2024-03" db="EMBL/GenBank/DDBJ databases">
        <title>Novel species of the genus Variovorax.</title>
        <authorList>
            <person name="Liu Q."/>
            <person name="Xin Y.-H."/>
        </authorList>
    </citation>
    <scope>NUCLEOTIDE SEQUENCE [LARGE SCALE GENOMIC DNA]</scope>
    <source>
        <strain evidence="1 2">KACC 18899</strain>
    </source>
</reference>
<organism evidence="1 2">
    <name type="scientific">Variovorax ureilyticus</name>
    <dbReference type="NCBI Taxonomy" id="1836198"/>
    <lineage>
        <taxon>Bacteria</taxon>
        <taxon>Pseudomonadati</taxon>
        <taxon>Pseudomonadota</taxon>
        <taxon>Betaproteobacteria</taxon>
        <taxon>Burkholderiales</taxon>
        <taxon>Comamonadaceae</taxon>
        <taxon>Variovorax</taxon>
    </lineage>
</organism>
<accession>A0ABU8VE46</accession>
<dbReference type="RefSeq" id="WP_340357211.1">
    <property type="nucleotide sequence ID" value="NZ_JBBKZU010000005.1"/>
</dbReference>
<dbReference type="Gene3D" id="3.40.50.200">
    <property type="entry name" value="Peptidase S8/S53 domain"/>
    <property type="match status" value="1"/>
</dbReference>